<dbReference type="CDD" id="cd00198">
    <property type="entry name" value="vWFA"/>
    <property type="match status" value="1"/>
</dbReference>
<comment type="caution">
    <text evidence="1">The sequence shown here is derived from an EMBL/GenBank/DDBJ whole genome shotgun (WGS) entry which is preliminary data.</text>
</comment>
<dbReference type="InterPro" id="IPR036465">
    <property type="entry name" value="vWFA_dom_sf"/>
</dbReference>
<evidence type="ECO:0000313" key="2">
    <source>
        <dbReference type="Proteomes" id="UP000295783"/>
    </source>
</evidence>
<dbReference type="PANTHER" id="PTHR39338">
    <property type="entry name" value="BLL5662 PROTEIN-RELATED"/>
    <property type="match status" value="1"/>
</dbReference>
<dbReference type="PIRSF" id="PIRSF010256">
    <property type="entry name" value="CoxE_vWa"/>
    <property type="match status" value="1"/>
</dbReference>
<dbReference type="InterPro" id="IPR008912">
    <property type="entry name" value="Uncharacterised_CoxE"/>
</dbReference>
<accession>A0A4R6WR19</accession>
<reference evidence="1 2" key="1">
    <citation type="submission" date="2019-03" db="EMBL/GenBank/DDBJ databases">
        <title>Genomic Encyclopedia of Type Strains, Phase III (KMG-III): the genomes of soil and plant-associated and newly described type strains.</title>
        <authorList>
            <person name="Whitman W."/>
        </authorList>
    </citation>
    <scope>NUCLEOTIDE SEQUENCE [LARGE SCALE GENOMIC DNA]</scope>
    <source>
        <strain evidence="1 2">CGMCC 1.7660</strain>
    </source>
</reference>
<name>A0A4R6WR19_9PROT</name>
<protein>
    <recommendedName>
        <fullName evidence="3">VWFA domain-containing protein</fullName>
    </recommendedName>
</protein>
<sequence length="409" mass="46331">MAGIGAMAGPDDMGSRDSRLHENILLFARVLRRAGLPLGPGQVLEAVAAVKAAGISGREDFYWTLHAVFVTRREQRELFDQAFHVFWRNPKLLNRVMGLLLPQFKEEVKADDVALAPRVADALAGDTPRQAPETPDADEVTIDASLTTSNRELLQGKDFERMSAAEIAEAKQLIRRFRLDMMEVATRRHRPSASGSRVDLRATLRASLRNPGTIPLKFKARRRRHPPLVVLCDISGSMSRYSRLFLHFLHAVTSDRDRVHTFLFGTRLTNITRDLRQRDVDVSLDRVARHVEDWSGGTRIGPSLAEFNRRWGRRVLGQGAVVLLITDGLDRDSIDILEAEMERLHKSCRRLIWLNPLLRFEAYQPISQGPRVMIRHVDDFRAIHNLDSMQALTEALSATGRHRLEKRAA</sequence>
<dbReference type="Gene3D" id="3.40.50.410">
    <property type="entry name" value="von Willebrand factor, type A domain"/>
    <property type="match status" value="1"/>
</dbReference>
<keyword evidence="2" id="KW-1185">Reference proteome</keyword>
<dbReference type="AlphaFoldDB" id="A0A4R6WR19"/>
<organism evidence="1 2">
    <name type="scientific">Dongia mobilis</name>
    <dbReference type="NCBI Taxonomy" id="578943"/>
    <lineage>
        <taxon>Bacteria</taxon>
        <taxon>Pseudomonadati</taxon>
        <taxon>Pseudomonadota</taxon>
        <taxon>Alphaproteobacteria</taxon>
        <taxon>Rhodospirillales</taxon>
        <taxon>Dongiaceae</taxon>
        <taxon>Dongia</taxon>
    </lineage>
</organism>
<dbReference type="PANTHER" id="PTHR39338:SF6">
    <property type="entry name" value="BLL5662 PROTEIN"/>
    <property type="match status" value="1"/>
</dbReference>
<gene>
    <name evidence="1" type="ORF">A8950_0470</name>
</gene>
<dbReference type="EMBL" id="SNYW01000006">
    <property type="protein sequence ID" value="TDQ83926.1"/>
    <property type="molecule type" value="Genomic_DNA"/>
</dbReference>
<dbReference type="SUPFAM" id="SSF53300">
    <property type="entry name" value="vWA-like"/>
    <property type="match status" value="1"/>
</dbReference>
<dbReference type="Proteomes" id="UP000295783">
    <property type="component" value="Unassembled WGS sequence"/>
</dbReference>
<dbReference type="Pfam" id="PF05762">
    <property type="entry name" value="VWA_CoxE"/>
    <property type="match status" value="1"/>
</dbReference>
<evidence type="ECO:0008006" key="3">
    <source>
        <dbReference type="Google" id="ProtNLM"/>
    </source>
</evidence>
<dbReference type="InterPro" id="IPR011195">
    <property type="entry name" value="UCP010256"/>
</dbReference>
<evidence type="ECO:0000313" key="1">
    <source>
        <dbReference type="EMBL" id="TDQ83926.1"/>
    </source>
</evidence>
<proteinExistence type="predicted"/>